<reference evidence="2" key="1">
    <citation type="submission" date="2015-07" db="EMBL/GenBank/DDBJ databases">
        <title>Genome sequencing of Sunxiuqinia dokdonensis strain SK.</title>
        <authorList>
            <person name="Ahn S."/>
            <person name="Kim B.-C."/>
        </authorList>
    </citation>
    <scope>NUCLEOTIDE SEQUENCE [LARGE SCALE GENOMIC DNA]</scope>
    <source>
        <strain evidence="2">SK</strain>
    </source>
</reference>
<proteinExistence type="predicted"/>
<comment type="caution">
    <text evidence="1">The sequence shown here is derived from an EMBL/GenBank/DDBJ whole genome shotgun (WGS) entry which is preliminary data.</text>
</comment>
<name>A0A0L8V7B6_9BACT</name>
<organism evidence="1 2">
    <name type="scientific">Sunxiuqinia dokdonensis</name>
    <dbReference type="NCBI Taxonomy" id="1409788"/>
    <lineage>
        <taxon>Bacteria</taxon>
        <taxon>Pseudomonadati</taxon>
        <taxon>Bacteroidota</taxon>
        <taxon>Bacteroidia</taxon>
        <taxon>Marinilabiliales</taxon>
        <taxon>Prolixibacteraceae</taxon>
        <taxon>Sunxiuqinia</taxon>
    </lineage>
</organism>
<sequence length="46" mass="5471">MGRQSRPGRRWWEGFLVGIQGCAPERKNPEVGRRVTLTRFLHPFYQ</sequence>
<dbReference type="Proteomes" id="UP000036958">
    <property type="component" value="Unassembled WGS sequence"/>
</dbReference>
<evidence type="ECO:0000313" key="1">
    <source>
        <dbReference type="EMBL" id="KOH44097.1"/>
    </source>
</evidence>
<protein>
    <submittedName>
        <fullName evidence="1">Uncharacterized protein</fullName>
    </submittedName>
</protein>
<evidence type="ECO:0000313" key="2">
    <source>
        <dbReference type="Proteomes" id="UP000036958"/>
    </source>
</evidence>
<gene>
    <name evidence="1" type="ORF">NC99_30900</name>
</gene>
<dbReference type="EMBL" id="LGIA01000171">
    <property type="protein sequence ID" value="KOH44097.1"/>
    <property type="molecule type" value="Genomic_DNA"/>
</dbReference>
<accession>A0A0L8V7B6</accession>
<keyword evidence="2" id="KW-1185">Reference proteome</keyword>
<dbReference type="AlphaFoldDB" id="A0A0L8V7B6"/>